<evidence type="ECO:0000313" key="9">
    <source>
        <dbReference type="EMBL" id="KTB32530.1"/>
    </source>
</evidence>
<evidence type="ECO:0000313" key="10">
    <source>
        <dbReference type="Proteomes" id="UP000054988"/>
    </source>
</evidence>
<proteinExistence type="inferred from homology"/>
<feature type="chain" id="PRO_5013988633" description="Hydrophobin" evidence="8">
    <location>
        <begin position="18"/>
        <end position="111"/>
    </location>
</feature>
<name>A0A0W0F8P1_MONRR</name>
<reference evidence="9 10" key="1">
    <citation type="submission" date="2015-12" db="EMBL/GenBank/DDBJ databases">
        <title>Draft genome sequence of Moniliophthora roreri, the causal agent of frosty pod rot of cacao.</title>
        <authorList>
            <person name="Aime M.C."/>
            <person name="Diaz-Valderrama J.R."/>
            <person name="Kijpornyongpan T."/>
            <person name="Phillips-Mora W."/>
        </authorList>
    </citation>
    <scope>NUCLEOTIDE SEQUENCE [LARGE SCALE GENOMIC DNA]</scope>
    <source>
        <strain evidence="9 10">MCA 2952</strain>
    </source>
</reference>
<dbReference type="AlphaFoldDB" id="A0A0W0F8P1"/>
<keyword evidence="5 8" id="KW-0732">Signal</keyword>
<keyword evidence="3 8" id="KW-0134">Cell wall</keyword>
<feature type="signal peptide" evidence="8">
    <location>
        <begin position="1"/>
        <end position="17"/>
    </location>
</feature>
<comment type="subcellular location">
    <subcellularLocation>
        <location evidence="1 8">Secreted</location>
        <location evidence="1 8">Cell wall</location>
    </subcellularLocation>
</comment>
<keyword evidence="4 8" id="KW-0964">Secreted</keyword>
<dbReference type="GO" id="GO:0005199">
    <property type="term" value="F:structural constituent of cell wall"/>
    <property type="evidence" value="ECO:0007669"/>
    <property type="project" value="InterPro"/>
</dbReference>
<evidence type="ECO:0000256" key="5">
    <source>
        <dbReference type="ARBA" id="ARBA00022729"/>
    </source>
</evidence>
<dbReference type="EMBL" id="LATX01002217">
    <property type="protein sequence ID" value="KTB32530.1"/>
    <property type="molecule type" value="Genomic_DNA"/>
</dbReference>
<dbReference type="Pfam" id="PF01185">
    <property type="entry name" value="Hydrophobin"/>
    <property type="match status" value="1"/>
</dbReference>
<dbReference type="InterPro" id="IPR001338">
    <property type="entry name" value="Class_I_Hydrophobin"/>
</dbReference>
<organism evidence="9 10">
    <name type="scientific">Moniliophthora roreri</name>
    <name type="common">Frosty pod rot fungus</name>
    <name type="synonym">Monilia roreri</name>
    <dbReference type="NCBI Taxonomy" id="221103"/>
    <lineage>
        <taxon>Eukaryota</taxon>
        <taxon>Fungi</taxon>
        <taxon>Dikarya</taxon>
        <taxon>Basidiomycota</taxon>
        <taxon>Agaricomycotina</taxon>
        <taxon>Agaricomycetes</taxon>
        <taxon>Agaricomycetidae</taxon>
        <taxon>Agaricales</taxon>
        <taxon>Marasmiineae</taxon>
        <taxon>Marasmiaceae</taxon>
        <taxon>Moniliophthora</taxon>
    </lineage>
</organism>
<evidence type="ECO:0000256" key="8">
    <source>
        <dbReference type="RuleBase" id="RU365009"/>
    </source>
</evidence>
<evidence type="ECO:0000256" key="4">
    <source>
        <dbReference type="ARBA" id="ARBA00022525"/>
    </source>
</evidence>
<gene>
    <name evidence="9" type="ORF">WG66_14904</name>
</gene>
<evidence type="ECO:0000256" key="6">
    <source>
        <dbReference type="ARBA" id="ARBA00023157"/>
    </source>
</evidence>
<evidence type="ECO:0000256" key="3">
    <source>
        <dbReference type="ARBA" id="ARBA00022512"/>
    </source>
</evidence>
<evidence type="ECO:0000256" key="1">
    <source>
        <dbReference type="ARBA" id="ARBA00004191"/>
    </source>
</evidence>
<comment type="similarity">
    <text evidence="2 8">Belongs to the fungal hydrophobin family.</text>
</comment>
<dbReference type="GO" id="GO:0009277">
    <property type="term" value="C:fungal-type cell wall"/>
    <property type="evidence" value="ECO:0007669"/>
    <property type="project" value="InterPro"/>
</dbReference>
<accession>A0A0W0F8P1</accession>
<keyword evidence="6 8" id="KW-1015">Disulfide bond</keyword>
<evidence type="ECO:0000256" key="2">
    <source>
        <dbReference type="ARBA" id="ARBA00010446"/>
    </source>
</evidence>
<protein>
    <recommendedName>
        <fullName evidence="8">Hydrophobin</fullName>
    </recommendedName>
</protein>
<comment type="caution">
    <text evidence="9">The sequence shown here is derived from an EMBL/GenBank/DDBJ whole genome shotgun (WGS) entry which is preliminary data.</text>
</comment>
<dbReference type="PROSITE" id="PS00956">
    <property type="entry name" value="HYDROPHOBIN"/>
    <property type="match status" value="1"/>
</dbReference>
<sequence>MQFKLFSLAALATLAAATPTRRGGEPASSCSTGPIECCNTVTNAGDPAAAGILSLIGVVVQDLNVVVGLTCSPVTVIGAGGSGCSANPVCCSDNSHGGLISIGCVPVDLNL</sequence>
<dbReference type="CDD" id="cd23507">
    <property type="entry name" value="hydrophobin_I"/>
    <property type="match status" value="1"/>
</dbReference>
<evidence type="ECO:0000256" key="7">
    <source>
        <dbReference type="ARBA" id="ARBA00093546"/>
    </source>
</evidence>
<dbReference type="InterPro" id="IPR019778">
    <property type="entry name" value="Class_I_Hydrophobin_CS"/>
</dbReference>
<comment type="subunit">
    <text evidence="7">Self-assembles to form functional amyloid fibrils called rodlets. Self-assembly into fibrillar rodlets occurs spontaneously at hydrophobic:hydrophilic interfaces and the rodlets further associate laterally to form amphipathic monolayers.</text>
</comment>
<dbReference type="SMART" id="SM00075">
    <property type="entry name" value="HYDRO"/>
    <property type="match status" value="1"/>
</dbReference>
<dbReference type="Proteomes" id="UP000054988">
    <property type="component" value="Unassembled WGS sequence"/>
</dbReference>